<evidence type="ECO:0000256" key="1">
    <source>
        <dbReference type="SAM" id="SignalP"/>
    </source>
</evidence>
<dbReference type="Proteomes" id="UP000186922">
    <property type="component" value="Unassembled WGS sequence"/>
</dbReference>
<dbReference type="AlphaFoldDB" id="A0A1D1USV4"/>
<sequence>MVFLLRMGSFAVQNVSVILVSVLLSVCFQQTTSGGHSTYTLTGHGASSFVELSHEQRTHLIRFLTQASFPPGTTFCELNDHCDSRLQRCDTTTKLCVAKDAPEYPLTMPNTTCEDNHECPFLYRCFNNTCEYTFFKACMGKVDCFQELGLEYECREISTQIPGKQCYRKCHLDRDCHDCNGNRCRYPETFRKFVTCCDGYCSRKIACDDYN</sequence>
<evidence type="ECO:0000313" key="2">
    <source>
        <dbReference type="EMBL" id="GAU92551.1"/>
    </source>
</evidence>
<gene>
    <name evidence="2" type="primary">RvY_04618-1</name>
    <name evidence="2" type="synonym">RvY_04618.1</name>
    <name evidence="2" type="ORF">RvY_04618</name>
</gene>
<feature type="chain" id="PRO_5008897570" description="WAP domain-containing protein" evidence="1">
    <location>
        <begin position="34"/>
        <end position="211"/>
    </location>
</feature>
<evidence type="ECO:0008006" key="4">
    <source>
        <dbReference type="Google" id="ProtNLM"/>
    </source>
</evidence>
<feature type="signal peptide" evidence="1">
    <location>
        <begin position="1"/>
        <end position="33"/>
    </location>
</feature>
<proteinExistence type="predicted"/>
<name>A0A1D1USV4_RAMVA</name>
<dbReference type="OrthoDB" id="446293at2759"/>
<accession>A0A1D1USV4</accession>
<reference evidence="2 3" key="1">
    <citation type="journal article" date="2016" name="Nat. Commun.">
        <title>Extremotolerant tardigrade genome and improved radiotolerance of human cultured cells by tardigrade-unique protein.</title>
        <authorList>
            <person name="Hashimoto T."/>
            <person name="Horikawa D.D."/>
            <person name="Saito Y."/>
            <person name="Kuwahara H."/>
            <person name="Kozuka-Hata H."/>
            <person name="Shin-I T."/>
            <person name="Minakuchi Y."/>
            <person name="Ohishi K."/>
            <person name="Motoyama A."/>
            <person name="Aizu T."/>
            <person name="Enomoto A."/>
            <person name="Kondo K."/>
            <person name="Tanaka S."/>
            <person name="Hara Y."/>
            <person name="Koshikawa S."/>
            <person name="Sagara H."/>
            <person name="Miura T."/>
            <person name="Yokobori S."/>
            <person name="Miyagawa K."/>
            <person name="Suzuki Y."/>
            <person name="Kubo T."/>
            <person name="Oyama M."/>
            <person name="Kohara Y."/>
            <person name="Fujiyama A."/>
            <person name="Arakawa K."/>
            <person name="Katayama T."/>
            <person name="Toyoda A."/>
            <person name="Kunieda T."/>
        </authorList>
    </citation>
    <scope>NUCLEOTIDE SEQUENCE [LARGE SCALE GENOMIC DNA]</scope>
    <source>
        <strain evidence="2 3">YOKOZUNA-1</strain>
    </source>
</reference>
<dbReference type="EMBL" id="BDGG01000002">
    <property type="protein sequence ID" value="GAU92551.1"/>
    <property type="molecule type" value="Genomic_DNA"/>
</dbReference>
<comment type="caution">
    <text evidence="2">The sequence shown here is derived from an EMBL/GenBank/DDBJ whole genome shotgun (WGS) entry which is preliminary data.</text>
</comment>
<evidence type="ECO:0000313" key="3">
    <source>
        <dbReference type="Proteomes" id="UP000186922"/>
    </source>
</evidence>
<keyword evidence="3" id="KW-1185">Reference proteome</keyword>
<organism evidence="2 3">
    <name type="scientific">Ramazzottius varieornatus</name>
    <name type="common">Water bear</name>
    <name type="synonym">Tardigrade</name>
    <dbReference type="NCBI Taxonomy" id="947166"/>
    <lineage>
        <taxon>Eukaryota</taxon>
        <taxon>Metazoa</taxon>
        <taxon>Ecdysozoa</taxon>
        <taxon>Tardigrada</taxon>
        <taxon>Eutardigrada</taxon>
        <taxon>Parachela</taxon>
        <taxon>Hypsibioidea</taxon>
        <taxon>Ramazzottiidae</taxon>
        <taxon>Ramazzottius</taxon>
    </lineage>
</organism>
<protein>
    <recommendedName>
        <fullName evidence="4">WAP domain-containing protein</fullName>
    </recommendedName>
</protein>
<keyword evidence="1" id="KW-0732">Signal</keyword>